<reference evidence="3" key="2">
    <citation type="submission" date="2020-05" db="UniProtKB">
        <authorList>
            <consortium name="EnsemblMetazoa"/>
        </authorList>
    </citation>
    <scope>IDENTIFICATION</scope>
</reference>
<feature type="compositionally biased region" description="Basic and acidic residues" evidence="1">
    <location>
        <begin position="42"/>
        <end position="52"/>
    </location>
</feature>
<evidence type="ECO:0000313" key="2">
    <source>
        <dbReference type="EMBL" id="KFB41844.1"/>
    </source>
</evidence>
<keyword evidence="4" id="KW-1185">Reference proteome</keyword>
<reference evidence="2 4" key="1">
    <citation type="journal article" date="2014" name="BMC Genomics">
        <title>Genome sequence of Anopheles sinensis provides insight into genetics basis of mosquito competence for malaria parasites.</title>
        <authorList>
            <person name="Zhou D."/>
            <person name="Zhang D."/>
            <person name="Ding G."/>
            <person name="Shi L."/>
            <person name="Hou Q."/>
            <person name="Ye Y."/>
            <person name="Xu Y."/>
            <person name="Zhou H."/>
            <person name="Xiong C."/>
            <person name="Li S."/>
            <person name="Yu J."/>
            <person name="Hong S."/>
            <person name="Yu X."/>
            <person name="Zou P."/>
            <person name="Chen C."/>
            <person name="Chang X."/>
            <person name="Wang W."/>
            <person name="Lv Y."/>
            <person name="Sun Y."/>
            <person name="Ma L."/>
            <person name="Shen B."/>
            <person name="Zhu C."/>
        </authorList>
    </citation>
    <scope>NUCLEOTIDE SEQUENCE [LARGE SCALE GENOMIC DNA]</scope>
</reference>
<dbReference type="EMBL" id="ATLV01017150">
    <property type="status" value="NOT_ANNOTATED_CDS"/>
    <property type="molecule type" value="Genomic_DNA"/>
</dbReference>
<proteinExistence type="predicted"/>
<evidence type="ECO:0000313" key="3">
    <source>
        <dbReference type="EnsemblMetazoa" id="ASIC009685-PA"/>
    </source>
</evidence>
<feature type="compositionally biased region" description="Polar residues" evidence="1">
    <location>
        <begin position="53"/>
        <end position="63"/>
    </location>
</feature>
<dbReference type="VEuPathDB" id="VectorBase:ASIC009685"/>
<dbReference type="AlphaFoldDB" id="A0A084VV50"/>
<dbReference type="Proteomes" id="UP000030765">
    <property type="component" value="Unassembled WGS sequence"/>
</dbReference>
<evidence type="ECO:0000313" key="4">
    <source>
        <dbReference type="Proteomes" id="UP000030765"/>
    </source>
</evidence>
<accession>A0A084VV50</accession>
<organism evidence="2">
    <name type="scientific">Anopheles sinensis</name>
    <name type="common">Mosquito</name>
    <dbReference type="NCBI Taxonomy" id="74873"/>
    <lineage>
        <taxon>Eukaryota</taxon>
        <taxon>Metazoa</taxon>
        <taxon>Ecdysozoa</taxon>
        <taxon>Arthropoda</taxon>
        <taxon>Hexapoda</taxon>
        <taxon>Insecta</taxon>
        <taxon>Pterygota</taxon>
        <taxon>Neoptera</taxon>
        <taxon>Endopterygota</taxon>
        <taxon>Diptera</taxon>
        <taxon>Nematocera</taxon>
        <taxon>Culicoidea</taxon>
        <taxon>Culicidae</taxon>
        <taxon>Anophelinae</taxon>
        <taxon>Anopheles</taxon>
    </lineage>
</organism>
<dbReference type="EMBL" id="KE525157">
    <property type="protein sequence ID" value="KFB41844.1"/>
    <property type="molecule type" value="Genomic_DNA"/>
</dbReference>
<name>A0A084VV50_ANOSI</name>
<dbReference type="EnsemblMetazoa" id="ASIC009685-RA">
    <property type="protein sequence ID" value="ASIC009685-PA"/>
    <property type="gene ID" value="ASIC009685"/>
</dbReference>
<sequence length="97" mass="10570">MLRLSQGIPDESTYECPGKVYGRSALYASSFPSGRLSLGGRFEEGRNADHTRPNATAARTTDTAFSEYSSGNFMRSTVGRPKFPTPDLYGRSTQLPA</sequence>
<protein>
    <submittedName>
        <fullName evidence="2 3">Uncharacterized protein</fullName>
    </submittedName>
</protein>
<feature type="region of interest" description="Disordered" evidence="1">
    <location>
        <begin position="76"/>
        <end position="97"/>
    </location>
</feature>
<gene>
    <name evidence="2" type="ORF">ZHAS_00009685</name>
</gene>
<feature type="region of interest" description="Disordered" evidence="1">
    <location>
        <begin position="42"/>
        <end position="63"/>
    </location>
</feature>
<evidence type="ECO:0000256" key="1">
    <source>
        <dbReference type="SAM" id="MobiDB-lite"/>
    </source>
</evidence>